<feature type="coiled-coil region" evidence="10">
    <location>
        <begin position="365"/>
        <end position="399"/>
    </location>
</feature>
<dbReference type="PROSITE" id="PS50885">
    <property type="entry name" value="HAMP"/>
    <property type="match status" value="1"/>
</dbReference>
<sequence length="627" mass="68044">MSMFLSWKQKFHLLILVTLAGLALMALTALWVNQSLSAALDAQERATAYGGLTTTLSNDWLKLEGLRERLSAPQIPAFTEQLARIEPAAEQLVEQAKTFDDARLQQNAESIATAVKANVGLQREWLALQQRFGLEPSQGERKAAVDAAAPLEAISIALIQPAIAKAISAQRDYLSTQDRQFAQATREAIEELRNKLVELDWTDSQIGQNAEAFAARFAQVDALIQQIVTTEKTLSDGAQHVDTQLANQQQMLRDGVLAKALAQAEHTRRSGYWLLGAAFGIIAFVLLLSIITVSRRLMAQLDRVIQQLNRVAGGDLRASLEIGRNPRDEFNQLGQGTNGMTRGISNLIGQVLEGNNELTRLHTHLSDAMRQLDNNSSQLESQTEQAASASQQIAATVNEMARRASDVGDATQHANDSAHTGAEVVLASAESIRALSRLIQNTHGQVNALIQSSTQVTGIVDVINSLADQTNLLALNAAIEAARAGDAGRGFSVVADEVRSLAQKTVSATTDIAHIINELKLQTESMDTLMNDGVRLANEGERQAGEAAGAIDVITQSMDRLSAEMTQVVVAIEEISATTEDIAAKMEDIHRSNHETRQLRTALDDHTHSLSRRVQSLSETTGRFQIA</sequence>
<dbReference type="EMBL" id="BMPO01000002">
    <property type="protein sequence ID" value="GGJ84051.1"/>
    <property type="molecule type" value="Genomic_DNA"/>
</dbReference>
<comment type="subcellular location">
    <subcellularLocation>
        <location evidence="1">Cell membrane</location>
        <topology evidence="1">Multi-pass membrane protein</topology>
    </subcellularLocation>
</comment>
<dbReference type="Gene3D" id="1.10.287.950">
    <property type="entry name" value="Methyl-accepting chemotaxis protein"/>
    <property type="match status" value="1"/>
</dbReference>
<dbReference type="GO" id="GO:0005886">
    <property type="term" value="C:plasma membrane"/>
    <property type="evidence" value="ECO:0007669"/>
    <property type="project" value="UniProtKB-SubCell"/>
</dbReference>
<keyword evidence="2" id="KW-1003">Cell membrane</keyword>
<dbReference type="SMART" id="SM00304">
    <property type="entry name" value="HAMP"/>
    <property type="match status" value="1"/>
</dbReference>
<dbReference type="PANTHER" id="PTHR32089">
    <property type="entry name" value="METHYL-ACCEPTING CHEMOTAXIS PROTEIN MCPB"/>
    <property type="match status" value="1"/>
</dbReference>
<reference evidence="14" key="2">
    <citation type="submission" date="2020-09" db="EMBL/GenBank/DDBJ databases">
        <authorList>
            <person name="Sun Q."/>
            <person name="Ohkuma M."/>
        </authorList>
    </citation>
    <scope>NUCLEOTIDE SEQUENCE</scope>
    <source>
        <strain evidence="14">JCM 30078</strain>
    </source>
</reference>
<feature type="domain" description="Methyl-accepting transducer" evidence="12">
    <location>
        <begin position="354"/>
        <end position="590"/>
    </location>
</feature>
<feature type="domain" description="HAMP" evidence="13">
    <location>
        <begin position="295"/>
        <end position="349"/>
    </location>
</feature>
<dbReference type="AlphaFoldDB" id="A0A917UTJ6"/>
<dbReference type="InterPro" id="IPR004089">
    <property type="entry name" value="MCPsignal_dom"/>
</dbReference>
<evidence type="ECO:0000256" key="7">
    <source>
        <dbReference type="ARBA" id="ARBA00023224"/>
    </source>
</evidence>
<dbReference type="GO" id="GO:0007165">
    <property type="term" value="P:signal transduction"/>
    <property type="evidence" value="ECO:0007669"/>
    <property type="project" value="UniProtKB-KW"/>
</dbReference>
<evidence type="ECO:0000313" key="14">
    <source>
        <dbReference type="EMBL" id="GGJ84051.1"/>
    </source>
</evidence>
<dbReference type="PANTHER" id="PTHR32089:SF119">
    <property type="entry name" value="METHYL-ACCEPTING CHEMOTAXIS PROTEIN CTPL"/>
    <property type="match status" value="1"/>
</dbReference>
<evidence type="ECO:0000256" key="10">
    <source>
        <dbReference type="SAM" id="Coils"/>
    </source>
</evidence>
<evidence type="ECO:0000313" key="15">
    <source>
        <dbReference type="Proteomes" id="UP000635983"/>
    </source>
</evidence>
<comment type="similarity">
    <text evidence="8">Belongs to the methyl-accepting chemotaxis (MCP) protein family.</text>
</comment>
<dbReference type="PROSITE" id="PS50111">
    <property type="entry name" value="CHEMOTAXIS_TRANSDUC_2"/>
    <property type="match status" value="1"/>
</dbReference>
<keyword evidence="4 11" id="KW-0812">Transmembrane</keyword>
<evidence type="ECO:0000259" key="12">
    <source>
        <dbReference type="PROSITE" id="PS50111"/>
    </source>
</evidence>
<name>A0A917UTJ6_9PSED</name>
<evidence type="ECO:0000256" key="2">
    <source>
        <dbReference type="ARBA" id="ARBA00022475"/>
    </source>
</evidence>
<evidence type="ECO:0000256" key="9">
    <source>
        <dbReference type="PROSITE-ProRule" id="PRU00284"/>
    </source>
</evidence>
<feature type="transmembrane region" description="Helical" evidence="11">
    <location>
        <begin position="272"/>
        <end position="293"/>
    </location>
</feature>
<keyword evidence="5 11" id="KW-1133">Transmembrane helix</keyword>
<dbReference type="FunFam" id="1.10.287.950:FF:000001">
    <property type="entry name" value="Methyl-accepting chemotaxis sensory transducer"/>
    <property type="match status" value="1"/>
</dbReference>
<gene>
    <name evidence="14" type="ORF">GCM10009304_07570</name>
</gene>
<dbReference type="RefSeq" id="WP_188981833.1">
    <property type="nucleotide sequence ID" value="NZ_BMPO01000002.1"/>
</dbReference>
<keyword evidence="15" id="KW-1185">Reference proteome</keyword>
<dbReference type="Proteomes" id="UP000635983">
    <property type="component" value="Unassembled WGS sequence"/>
</dbReference>
<protein>
    <submittedName>
        <fullName evidence="14">Methyl-accepting chemotaxis protein</fullName>
    </submittedName>
</protein>
<evidence type="ECO:0000256" key="5">
    <source>
        <dbReference type="ARBA" id="ARBA00022989"/>
    </source>
</evidence>
<evidence type="ECO:0000256" key="8">
    <source>
        <dbReference type="ARBA" id="ARBA00029447"/>
    </source>
</evidence>
<keyword evidence="6 11" id="KW-0472">Membrane</keyword>
<evidence type="ECO:0000256" key="11">
    <source>
        <dbReference type="SAM" id="Phobius"/>
    </source>
</evidence>
<reference evidence="14" key="1">
    <citation type="journal article" date="2014" name="Int. J. Syst. Evol. Microbiol.">
        <title>Complete genome sequence of Corynebacterium casei LMG S-19264T (=DSM 44701T), isolated from a smear-ripened cheese.</title>
        <authorList>
            <consortium name="US DOE Joint Genome Institute (JGI-PGF)"/>
            <person name="Walter F."/>
            <person name="Albersmeier A."/>
            <person name="Kalinowski J."/>
            <person name="Ruckert C."/>
        </authorList>
    </citation>
    <scope>NUCLEOTIDE SEQUENCE</scope>
    <source>
        <strain evidence="14">JCM 30078</strain>
    </source>
</reference>
<evidence type="ECO:0000259" key="13">
    <source>
        <dbReference type="PROSITE" id="PS50885"/>
    </source>
</evidence>
<proteinExistence type="inferred from homology"/>
<dbReference type="GO" id="GO:0006935">
    <property type="term" value="P:chemotaxis"/>
    <property type="evidence" value="ECO:0007669"/>
    <property type="project" value="UniProtKB-ARBA"/>
</dbReference>
<evidence type="ECO:0000256" key="3">
    <source>
        <dbReference type="ARBA" id="ARBA00022481"/>
    </source>
</evidence>
<keyword evidence="7 9" id="KW-0807">Transducer</keyword>
<keyword evidence="3" id="KW-0488">Methylation</keyword>
<comment type="caution">
    <text evidence="14">The sequence shown here is derived from an EMBL/GenBank/DDBJ whole genome shotgun (WGS) entry which is preliminary data.</text>
</comment>
<evidence type="ECO:0000256" key="1">
    <source>
        <dbReference type="ARBA" id="ARBA00004651"/>
    </source>
</evidence>
<keyword evidence="10" id="KW-0175">Coiled coil</keyword>
<dbReference type="InterPro" id="IPR003660">
    <property type="entry name" value="HAMP_dom"/>
</dbReference>
<evidence type="ECO:0000256" key="4">
    <source>
        <dbReference type="ARBA" id="ARBA00022692"/>
    </source>
</evidence>
<evidence type="ECO:0000256" key="6">
    <source>
        <dbReference type="ARBA" id="ARBA00023136"/>
    </source>
</evidence>
<organism evidence="14 15">
    <name type="scientific">Pseudomonas matsuisoli</name>
    <dbReference type="NCBI Taxonomy" id="1515666"/>
    <lineage>
        <taxon>Bacteria</taxon>
        <taxon>Pseudomonadati</taxon>
        <taxon>Pseudomonadota</taxon>
        <taxon>Gammaproteobacteria</taxon>
        <taxon>Pseudomonadales</taxon>
        <taxon>Pseudomonadaceae</taxon>
        <taxon>Pseudomonas</taxon>
    </lineage>
</organism>
<dbReference type="Pfam" id="PF00015">
    <property type="entry name" value="MCPsignal"/>
    <property type="match status" value="1"/>
</dbReference>
<dbReference type="SMART" id="SM00283">
    <property type="entry name" value="MA"/>
    <property type="match status" value="1"/>
</dbReference>
<accession>A0A917UTJ6</accession>
<dbReference type="SUPFAM" id="SSF58104">
    <property type="entry name" value="Methyl-accepting chemotaxis protein (MCP) signaling domain"/>
    <property type="match status" value="1"/>
</dbReference>
<dbReference type="CDD" id="cd06225">
    <property type="entry name" value="HAMP"/>
    <property type="match status" value="1"/>
</dbReference>